<reference evidence="4 5" key="1">
    <citation type="submission" date="2020-08" db="EMBL/GenBank/DDBJ databases">
        <title>Streptomycin resistant and MDR strain, P. mexicana.</title>
        <authorList>
            <person name="Ganesh-kumar S."/>
            <person name="Zhe T."/>
            <person name="Yu Z."/>
            <person name="Min Y."/>
        </authorList>
    </citation>
    <scope>NUCLEOTIDE SEQUENCE [LARGE SCALE GENOMIC DNA]</scope>
    <source>
        <strain evidence="4 5">GTZY</strain>
    </source>
</reference>
<gene>
    <name evidence="4" type="ORF">H4W19_09315</name>
</gene>
<feature type="transmembrane region" description="Helical" evidence="3">
    <location>
        <begin position="164"/>
        <end position="179"/>
    </location>
</feature>
<feature type="transmembrane region" description="Helical" evidence="3">
    <location>
        <begin position="397"/>
        <end position="418"/>
    </location>
</feature>
<evidence type="ECO:0000256" key="1">
    <source>
        <dbReference type="ARBA" id="ARBA00022737"/>
    </source>
</evidence>
<dbReference type="EMBL" id="CP060028">
    <property type="protein sequence ID" value="QND81905.1"/>
    <property type="molecule type" value="Genomic_DNA"/>
</dbReference>
<evidence type="ECO:0000256" key="2">
    <source>
        <dbReference type="ARBA" id="ARBA00022803"/>
    </source>
</evidence>
<dbReference type="PANTHER" id="PTHR44227:SF3">
    <property type="entry name" value="PROTEIN O-MANNOSYL-TRANSFERASE TMTC4"/>
    <property type="match status" value="1"/>
</dbReference>
<feature type="transmembrane region" description="Helical" evidence="3">
    <location>
        <begin position="372"/>
        <end position="390"/>
    </location>
</feature>
<dbReference type="Proteomes" id="UP000515506">
    <property type="component" value="Chromosome"/>
</dbReference>
<feature type="transmembrane region" description="Helical" evidence="3">
    <location>
        <begin position="134"/>
        <end position="158"/>
    </location>
</feature>
<accession>A0ABX6RF56</accession>
<feature type="transmembrane region" description="Helical" evidence="3">
    <location>
        <begin position="242"/>
        <end position="262"/>
    </location>
</feature>
<keyword evidence="5" id="KW-1185">Reference proteome</keyword>
<keyword evidence="3" id="KW-0812">Transmembrane</keyword>
<dbReference type="PANTHER" id="PTHR44227">
    <property type="match status" value="1"/>
</dbReference>
<proteinExistence type="predicted"/>
<feature type="transmembrane region" description="Helical" evidence="3">
    <location>
        <begin position="99"/>
        <end position="122"/>
    </location>
</feature>
<dbReference type="InterPro" id="IPR011990">
    <property type="entry name" value="TPR-like_helical_dom_sf"/>
</dbReference>
<dbReference type="Gene3D" id="1.25.40.10">
    <property type="entry name" value="Tetratricopeptide repeat domain"/>
    <property type="match status" value="1"/>
</dbReference>
<keyword evidence="1" id="KW-0677">Repeat</keyword>
<evidence type="ECO:0008006" key="6">
    <source>
        <dbReference type="Google" id="ProtNLM"/>
    </source>
</evidence>
<dbReference type="InterPro" id="IPR052346">
    <property type="entry name" value="O-mannosyl-transferase_TMTC"/>
</dbReference>
<organism evidence="4 5">
    <name type="scientific">Pseudoxanthomonas mexicana</name>
    <dbReference type="NCBI Taxonomy" id="128785"/>
    <lineage>
        <taxon>Bacteria</taxon>
        <taxon>Pseudomonadati</taxon>
        <taxon>Pseudomonadota</taxon>
        <taxon>Gammaproteobacteria</taxon>
        <taxon>Lysobacterales</taxon>
        <taxon>Lysobacteraceae</taxon>
        <taxon>Pseudoxanthomonas</taxon>
    </lineage>
</organism>
<dbReference type="RefSeq" id="WP_185896923.1">
    <property type="nucleotide sequence ID" value="NZ_CP060028.1"/>
</dbReference>
<sequence>MVPPSVRPSPIWMSCAASALLLAAVIYWPGLSGGFVFDDFSFIVWNDGLHVEHLRLGEWARAALSFPADHQGRWLTMLSFAANHYLHGLTPFGYKLVNLAIHLANGVLLYLVVARLLALWAAQRPEQGMPTERGRWLALLIATLWLVLPINLTAVLYITQRLESLSHLFVLAGLAWYLRARISMLAQGGGVGRLMTALIVPTALGLLAKESAILLPLYAACVEATFFSDARTQPIRQSLLKVYGLLLLLPLAIGLVWLASWIGTEHSYARTYTTTERLLTEARVFVHYMQWILLPLPNDLTLYHDDIKLSTGLLSPPQTLAAIAFLTTLMGIAVAQTRRRPMLSVGLAWFFAGHLLTGTVIPLELVFEHRNYFPSVGLLLAAVSLAAEALRTASTRALTASAVVVISFYAFTTAMRAAEWSSPSRLALSEAIKRPDSPRAQYEFAYNALQRAGSDPNAPLRVEAKAALERCRRMPGSDTQCEVALILDANTTSTVPDPALWAAMTSKLRARMPGMGDYSAAATLYQCQLTGRCYFQPDQLKGAVDAALSHPHPGAVWLDLSAQIDAFFRGDADAALAKFREVARLQPANAITRGNLVRVLIMFGHLPEAERELQTLERLNHLGAHDELIRRLRRELDQRAASMDAMPLSALRTSSSVKTKR</sequence>
<feature type="transmembrane region" description="Helical" evidence="3">
    <location>
        <begin position="347"/>
        <end position="366"/>
    </location>
</feature>
<feature type="transmembrane region" description="Helical" evidence="3">
    <location>
        <begin position="318"/>
        <end position="335"/>
    </location>
</feature>
<evidence type="ECO:0000313" key="5">
    <source>
        <dbReference type="Proteomes" id="UP000515506"/>
    </source>
</evidence>
<evidence type="ECO:0000313" key="4">
    <source>
        <dbReference type="EMBL" id="QND81905.1"/>
    </source>
</evidence>
<protein>
    <recommendedName>
        <fullName evidence="6">Tetratricopeptide repeat protein</fullName>
    </recommendedName>
</protein>
<keyword evidence="3" id="KW-0472">Membrane</keyword>
<dbReference type="Pfam" id="PF14559">
    <property type="entry name" value="TPR_19"/>
    <property type="match status" value="1"/>
</dbReference>
<evidence type="ECO:0000256" key="3">
    <source>
        <dbReference type="SAM" id="Phobius"/>
    </source>
</evidence>
<keyword evidence="2" id="KW-0802">TPR repeat</keyword>
<name>A0ABX6RF56_PSEMX</name>
<keyword evidence="3" id="KW-1133">Transmembrane helix</keyword>